<gene>
    <name evidence="5" type="ORF">N24_0831</name>
</gene>
<dbReference type="CDD" id="cd01449">
    <property type="entry name" value="TST_Repeat_2"/>
    <property type="match status" value="1"/>
</dbReference>
<dbReference type="KEGG" id="csur:N24_0831"/>
<comment type="catalytic activity">
    <reaction evidence="2">
        <text>thiosulfate + hydrogen cyanide = thiocyanate + sulfite + 2 H(+)</text>
        <dbReference type="Rhea" id="RHEA:16881"/>
        <dbReference type="ChEBI" id="CHEBI:15378"/>
        <dbReference type="ChEBI" id="CHEBI:17359"/>
        <dbReference type="ChEBI" id="CHEBI:18022"/>
        <dbReference type="ChEBI" id="CHEBI:18407"/>
        <dbReference type="ChEBI" id="CHEBI:33542"/>
        <dbReference type="EC" id="2.8.1.1"/>
    </reaction>
</comment>
<dbReference type="GO" id="GO:0004792">
    <property type="term" value="F:thiosulfate-cyanide sulfurtransferase activity"/>
    <property type="evidence" value="ECO:0007669"/>
    <property type="project" value="UniProtKB-EC"/>
</dbReference>
<dbReference type="InterPro" id="IPR001763">
    <property type="entry name" value="Rhodanese-like_dom"/>
</dbReference>
<dbReference type="SMART" id="SM00450">
    <property type="entry name" value="RHOD"/>
    <property type="match status" value="2"/>
</dbReference>
<proteinExistence type="predicted"/>
<dbReference type="InterPro" id="IPR036873">
    <property type="entry name" value="Rhodanese-like_dom_sf"/>
</dbReference>
<sequence>MLGYSIRVSPVYGRQRPHMAVPFDPFPAFEEYAHPERIVSASWLSARLGSPGLKVVESNEDSLLYDIGHLPGAVRIDWAKDLNDPLTRDFIDGEAFAELMNRKGIARDDTVVVYGDKSNWWAAFTLWVFELFGHSDVRLLNGGRDAWMAEERDTSYVVPEYPSANYPVVERVDEGQRAFVAEVLSSLEASKGLKLIDVRTASEFSGLDEYGNPTSGQGVLRGGHIPGAVNLDWSDAVLPNGNFRTRAELDKLYAELNPSDDTVVYCQVGDRASHTWFVLKYLLGFDNVRNYDGSWAEWGNMVRMPIETGENTEK</sequence>
<protein>
    <recommendedName>
        <fullName evidence="3">Sulfurtransferase</fullName>
    </recommendedName>
</protein>
<dbReference type="Proteomes" id="UP000218244">
    <property type="component" value="Chromosome"/>
</dbReference>
<name>A0A160PQ60_9CORY</name>
<keyword evidence="6" id="KW-1185">Reference proteome</keyword>
<dbReference type="InterPro" id="IPR001307">
    <property type="entry name" value="Thiosulphate_STrfase_CS"/>
</dbReference>
<reference evidence="5 6" key="1">
    <citation type="submission" date="2016-02" db="EMBL/GenBank/DDBJ databases">
        <title>Corynebacterium glutamicum N24 whole genome sequencing project.</title>
        <authorList>
            <person name="Matsutani M."/>
            <person name="Nangtapong N."/>
            <person name="Yakushi T."/>
            <person name="Matsushita K."/>
        </authorList>
    </citation>
    <scope>NUCLEOTIDE SEQUENCE [LARGE SCALE GENOMIC DNA]</scope>
    <source>
        <strain evidence="5 6">N24</strain>
    </source>
</reference>
<dbReference type="PANTHER" id="PTHR43855:SF1">
    <property type="entry name" value="THIOSULFATE SULFURTRANSFERASE"/>
    <property type="match status" value="1"/>
</dbReference>
<feature type="domain" description="Rhodanese" evidence="4">
    <location>
        <begin position="189"/>
        <end position="307"/>
    </location>
</feature>
<evidence type="ECO:0000259" key="4">
    <source>
        <dbReference type="PROSITE" id="PS50206"/>
    </source>
</evidence>
<evidence type="ECO:0000256" key="3">
    <source>
        <dbReference type="RuleBase" id="RU000507"/>
    </source>
</evidence>
<dbReference type="SUPFAM" id="SSF52821">
    <property type="entry name" value="Rhodanese/Cell cycle control phosphatase"/>
    <property type="match status" value="2"/>
</dbReference>
<dbReference type="Gene3D" id="3.40.250.10">
    <property type="entry name" value="Rhodanese-like domain"/>
    <property type="match status" value="2"/>
</dbReference>
<keyword evidence="1" id="KW-0677">Repeat</keyword>
<evidence type="ECO:0000313" key="6">
    <source>
        <dbReference type="Proteomes" id="UP000218244"/>
    </source>
</evidence>
<feature type="domain" description="Rhodanese" evidence="4">
    <location>
        <begin position="49"/>
        <end position="156"/>
    </location>
</feature>
<dbReference type="Pfam" id="PF00581">
    <property type="entry name" value="Rhodanese"/>
    <property type="match status" value="2"/>
</dbReference>
<evidence type="ECO:0000256" key="2">
    <source>
        <dbReference type="ARBA" id="ARBA00047549"/>
    </source>
</evidence>
<dbReference type="InterPro" id="IPR051126">
    <property type="entry name" value="Thiosulfate_sulfurtransferase"/>
</dbReference>
<dbReference type="PROSITE" id="PS50206">
    <property type="entry name" value="RHODANESE_3"/>
    <property type="match status" value="2"/>
</dbReference>
<keyword evidence="3 5" id="KW-0808">Transferase</keyword>
<dbReference type="EMBL" id="AP017369">
    <property type="protein sequence ID" value="BAU95093.1"/>
    <property type="molecule type" value="Genomic_DNA"/>
</dbReference>
<accession>A0A160PQ60</accession>
<evidence type="ECO:0000313" key="5">
    <source>
        <dbReference type="EMBL" id="BAU95093.1"/>
    </source>
</evidence>
<dbReference type="PROSITE" id="PS00380">
    <property type="entry name" value="RHODANESE_1"/>
    <property type="match status" value="1"/>
</dbReference>
<dbReference type="PROSITE" id="PS00683">
    <property type="entry name" value="RHODANESE_2"/>
    <property type="match status" value="1"/>
</dbReference>
<evidence type="ECO:0000256" key="1">
    <source>
        <dbReference type="ARBA" id="ARBA00022737"/>
    </source>
</evidence>
<organism evidence="5 6">
    <name type="scientific">Corynebacterium suranareeae</name>
    <dbReference type="NCBI Taxonomy" id="2506452"/>
    <lineage>
        <taxon>Bacteria</taxon>
        <taxon>Bacillati</taxon>
        <taxon>Actinomycetota</taxon>
        <taxon>Actinomycetes</taxon>
        <taxon>Mycobacteriales</taxon>
        <taxon>Corynebacteriaceae</taxon>
        <taxon>Corynebacterium</taxon>
    </lineage>
</organism>
<dbReference type="PANTHER" id="PTHR43855">
    <property type="entry name" value="THIOSULFATE SULFURTRANSFERASE"/>
    <property type="match status" value="1"/>
</dbReference>
<dbReference type="CDD" id="cd01448">
    <property type="entry name" value="TST_Repeat_1"/>
    <property type="match status" value="1"/>
</dbReference>
<dbReference type="AlphaFoldDB" id="A0A160PQ60"/>